<feature type="domain" description="ABC transporter" evidence="5">
    <location>
        <begin position="7"/>
        <end position="234"/>
    </location>
</feature>
<protein>
    <submittedName>
        <fullName evidence="6">ABC-type polysaccharide/polyol phosphate transport system, ATPase component</fullName>
    </submittedName>
</protein>
<keyword evidence="2" id="KW-0813">Transport</keyword>
<name>A0A160DYD1_9GAMM</name>
<evidence type="ECO:0000313" key="6">
    <source>
        <dbReference type="EMBL" id="ANB19614.1"/>
    </source>
</evidence>
<dbReference type="OrthoDB" id="9778870at2"/>
<dbReference type="GO" id="GO:0005524">
    <property type="term" value="F:ATP binding"/>
    <property type="evidence" value="ECO:0007669"/>
    <property type="project" value="UniProtKB-KW"/>
</dbReference>
<dbReference type="GO" id="GO:0016887">
    <property type="term" value="F:ATP hydrolysis activity"/>
    <property type="evidence" value="ECO:0007669"/>
    <property type="project" value="InterPro"/>
</dbReference>
<dbReference type="SMART" id="SM00382">
    <property type="entry name" value="AAA"/>
    <property type="match status" value="1"/>
</dbReference>
<dbReference type="STRING" id="1300342.I596_3626"/>
<dbReference type="InterPro" id="IPR027417">
    <property type="entry name" value="P-loop_NTPase"/>
</dbReference>
<keyword evidence="4" id="KW-0067">ATP-binding</keyword>
<dbReference type="PROSITE" id="PS50893">
    <property type="entry name" value="ABC_TRANSPORTER_2"/>
    <property type="match status" value="1"/>
</dbReference>
<dbReference type="AlphaFoldDB" id="A0A160DYD1"/>
<proteinExistence type="inferred from homology"/>
<evidence type="ECO:0000256" key="3">
    <source>
        <dbReference type="ARBA" id="ARBA00022741"/>
    </source>
</evidence>
<sequence>MSDEVLIELENVGVAFNATRSMRGGRYWALEDVSLRLKRGERLGVIGRNGAGKSTLLRVLAGILEPDRGRVRRGPVSCQLLSLALGFMPYLTGRDNAVLSGLMLGLRQREIIARLPAIREFSELGDFFDEPISSYSSGMVMRLAFSVAIQVEPDVMLIDEVLAVGDAEFQQKSGAALRERMRQGHTVVLVSHSEPEVAKLCDRLLWIEHGRSVMEGDRDSVFEAYHQQLHLTGAAA</sequence>
<reference evidence="6 7" key="1">
    <citation type="submission" date="2016-04" db="EMBL/GenBank/DDBJ databases">
        <title>Complete genome sequence of Dokdonella koreensis DS-123T.</title>
        <authorList>
            <person name="Kim J.F."/>
            <person name="Lee H."/>
            <person name="Kwak M.-J."/>
        </authorList>
    </citation>
    <scope>NUCLEOTIDE SEQUENCE [LARGE SCALE GENOMIC DNA]</scope>
    <source>
        <strain evidence="6 7">DS-123</strain>
    </source>
</reference>
<dbReference type="GO" id="GO:0016020">
    <property type="term" value="C:membrane"/>
    <property type="evidence" value="ECO:0007669"/>
    <property type="project" value="InterPro"/>
</dbReference>
<evidence type="ECO:0000259" key="5">
    <source>
        <dbReference type="PROSITE" id="PS50893"/>
    </source>
</evidence>
<dbReference type="KEGG" id="dko:I596_3626"/>
<comment type="similarity">
    <text evidence="1">Belongs to the ABC transporter superfamily.</text>
</comment>
<dbReference type="PANTHER" id="PTHR46743">
    <property type="entry name" value="TEICHOIC ACIDS EXPORT ATP-BINDING PROTEIN TAGH"/>
    <property type="match status" value="1"/>
</dbReference>
<evidence type="ECO:0000313" key="7">
    <source>
        <dbReference type="Proteomes" id="UP000076830"/>
    </source>
</evidence>
<accession>A0A160DYD1</accession>
<keyword evidence="3" id="KW-0547">Nucleotide-binding</keyword>
<dbReference type="GO" id="GO:0140359">
    <property type="term" value="F:ABC-type transporter activity"/>
    <property type="evidence" value="ECO:0007669"/>
    <property type="project" value="InterPro"/>
</dbReference>
<dbReference type="EMBL" id="CP015249">
    <property type="protein sequence ID" value="ANB19614.1"/>
    <property type="molecule type" value="Genomic_DNA"/>
</dbReference>
<dbReference type="Gene3D" id="3.40.50.300">
    <property type="entry name" value="P-loop containing nucleotide triphosphate hydrolases"/>
    <property type="match status" value="1"/>
</dbReference>
<dbReference type="Proteomes" id="UP000076830">
    <property type="component" value="Chromosome"/>
</dbReference>
<keyword evidence="7" id="KW-1185">Reference proteome</keyword>
<dbReference type="InterPro" id="IPR003593">
    <property type="entry name" value="AAA+_ATPase"/>
</dbReference>
<evidence type="ECO:0000256" key="2">
    <source>
        <dbReference type="ARBA" id="ARBA00022448"/>
    </source>
</evidence>
<dbReference type="SUPFAM" id="SSF52540">
    <property type="entry name" value="P-loop containing nucleoside triphosphate hydrolases"/>
    <property type="match status" value="1"/>
</dbReference>
<dbReference type="CDD" id="cd03220">
    <property type="entry name" value="ABC_KpsT_Wzt"/>
    <property type="match status" value="1"/>
</dbReference>
<dbReference type="InterPro" id="IPR050683">
    <property type="entry name" value="Bact_Polysacc_Export_ATP-bd"/>
</dbReference>
<dbReference type="RefSeq" id="WP_067650689.1">
    <property type="nucleotide sequence ID" value="NZ_CP015249.1"/>
</dbReference>
<dbReference type="InterPro" id="IPR015860">
    <property type="entry name" value="ABC_transpr_TagH-like"/>
</dbReference>
<organism evidence="6 7">
    <name type="scientific">Dokdonella koreensis DS-123</name>
    <dbReference type="NCBI Taxonomy" id="1300342"/>
    <lineage>
        <taxon>Bacteria</taxon>
        <taxon>Pseudomonadati</taxon>
        <taxon>Pseudomonadota</taxon>
        <taxon>Gammaproteobacteria</taxon>
        <taxon>Lysobacterales</taxon>
        <taxon>Rhodanobacteraceae</taxon>
        <taxon>Dokdonella</taxon>
    </lineage>
</organism>
<dbReference type="PANTHER" id="PTHR46743:SF2">
    <property type="entry name" value="TEICHOIC ACIDS EXPORT ATP-BINDING PROTEIN TAGH"/>
    <property type="match status" value="1"/>
</dbReference>
<dbReference type="Pfam" id="PF00005">
    <property type="entry name" value="ABC_tran"/>
    <property type="match status" value="1"/>
</dbReference>
<evidence type="ECO:0000256" key="4">
    <source>
        <dbReference type="ARBA" id="ARBA00022840"/>
    </source>
</evidence>
<gene>
    <name evidence="6" type="ORF">I596_3626</name>
</gene>
<dbReference type="InterPro" id="IPR003439">
    <property type="entry name" value="ABC_transporter-like_ATP-bd"/>
</dbReference>
<evidence type="ECO:0000256" key="1">
    <source>
        <dbReference type="ARBA" id="ARBA00005417"/>
    </source>
</evidence>